<keyword evidence="14" id="KW-0808">Transferase</keyword>
<sequence>MTAGTFEEWKAVHGCEFRHRRTAAEIHRCRRGQRTDIKPSEWNKFGYADKDEVLHREIKYDAQTLPIPRVKRGELSVEEFLKEFAAKSRPVIIEDACSSWPASSRWSLDALEERFRHVDFKVGKTDKGKNIQLKMKYFADYCRHQRDDSPLYLFETKVDETSAMRHLLSDFEMPDLFPDDWFALMNPDARPPHRWWCIGPKRSGTTVHTDPLGTAAWNAVTHGVKRWVLFEPSTPKRIAKGKDILQKGEDTEAIMYFDFILPRLKEAYPDVKTYEGLQRAGDLIFVPGDWWHGVLNLQDCVAVTQNYCGRDNFETVWCRTRKDREKVAYLWLRNMRKFAPRLYNWALDLNTRDGYRMRHERSSGEKKAASDTDSSSDSSSSDSTSDEAEDLSAEGLETVLGAGILLGDRKRQAVSWHGNATSLEPAQSRRRYELTAHDEQMATFAMADNVAPRYICFLCKRKFGSAALLTKHKQLSELHRRNLSKQEEENQQRKEELRQAVAAVKRQVQEVDISLSKQEVPDEALESQRMSLDLKCRQVMAEYGQVQEKLEINRHQQLCERLAGSADGGSPPWMLTGAHETSVGRLLMSAGAASWQGNKEVQEDRFLTDVELQAPGGQRIVGVLVFDGHSGSLCVDIMMDWLPRNLQKCLSAKPTLTEEHLKQAVTEACVLTDDEFLIKAREREALDGTTMILCLIWPDEGRRGESQTKGKSRLLVANLGDSRAVLGRQKAGSLGAVRLSDDHKPGRPDEQRRIEGNGGVVDMQGVWRVFTPGPATFGGRSLLWGLAVSRAFGDLLMKEPQRYGCAGCTGALVSAMPEITLHDLNANEDRFLVLACDGIWDVLDDEEAVLVCAEHKTADLAAHALVRRAFELGSDDNLTAVVVAWQTSDKADTDSKKPRLD</sequence>
<evidence type="ECO:0000256" key="10">
    <source>
        <dbReference type="ARBA" id="ARBA00023242"/>
    </source>
</evidence>
<dbReference type="SUPFAM" id="SSF81606">
    <property type="entry name" value="PP2C-like"/>
    <property type="match status" value="1"/>
</dbReference>
<dbReference type="PANTHER" id="PTHR12480:SF32">
    <property type="entry name" value="BIFUNCTIONAL ARGININE DEMETHYLASE AND LYSYL-HYDROXYLASE JMJD6"/>
    <property type="match status" value="1"/>
</dbReference>
<dbReference type="InterPro" id="IPR013087">
    <property type="entry name" value="Znf_C2H2_type"/>
</dbReference>
<evidence type="ECO:0000256" key="9">
    <source>
        <dbReference type="ARBA" id="ARBA00023163"/>
    </source>
</evidence>
<dbReference type="AlphaFoldDB" id="A0A1Q9CUD2"/>
<feature type="region of interest" description="Disordered" evidence="13">
    <location>
        <begin position="358"/>
        <end position="391"/>
    </location>
</feature>
<keyword evidence="10" id="KW-0539">Nucleus</keyword>
<dbReference type="GO" id="GO:0008168">
    <property type="term" value="F:methyltransferase activity"/>
    <property type="evidence" value="ECO:0007669"/>
    <property type="project" value="UniProtKB-KW"/>
</dbReference>
<keyword evidence="9" id="KW-0804">Transcription</keyword>
<evidence type="ECO:0000256" key="1">
    <source>
        <dbReference type="ARBA" id="ARBA00001954"/>
    </source>
</evidence>
<dbReference type="PROSITE" id="PS51746">
    <property type="entry name" value="PPM_2"/>
    <property type="match status" value="1"/>
</dbReference>
<dbReference type="InterPro" id="IPR001932">
    <property type="entry name" value="PPM-type_phosphatase-like_dom"/>
</dbReference>
<keyword evidence="7" id="KW-0408">Iron</keyword>
<evidence type="ECO:0000256" key="8">
    <source>
        <dbReference type="ARBA" id="ARBA00023015"/>
    </source>
</evidence>
<keyword evidence="14" id="KW-0489">Methyltransferase</keyword>
<dbReference type="PROSITE" id="PS50157">
    <property type="entry name" value="ZINC_FINGER_C2H2_2"/>
    <property type="match status" value="1"/>
</dbReference>
<keyword evidence="5" id="KW-0223">Dioxygenase</keyword>
<dbReference type="OrthoDB" id="10264738at2759"/>
<dbReference type="PROSITE" id="PS51184">
    <property type="entry name" value="JMJC"/>
    <property type="match status" value="1"/>
</dbReference>
<evidence type="ECO:0000256" key="4">
    <source>
        <dbReference type="ARBA" id="ARBA00022853"/>
    </source>
</evidence>
<dbReference type="InterPro" id="IPR050910">
    <property type="entry name" value="JMJD6_ArgDemeth/LysHydrox"/>
</dbReference>
<evidence type="ECO:0000256" key="11">
    <source>
        <dbReference type="ARBA" id="ARBA00038068"/>
    </source>
</evidence>
<feature type="compositionally biased region" description="Basic and acidic residues" evidence="13">
    <location>
        <begin position="358"/>
        <end position="370"/>
    </location>
</feature>
<evidence type="ECO:0000256" key="3">
    <source>
        <dbReference type="ARBA" id="ARBA00022723"/>
    </source>
</evidence>
<comment type="caution">
    <text evidence="14">The sequence shown here is derived from an EMBL/GenBank/DDBJ whole genome shotgun (WGS) entry which is preliminary data.</text>
</comment>
<reference evidence="14 15" key="1">
    <citation type="submission" date="2016-02" db="EMBL/GenBank/DDBJ databases">
        <title>Genome analysis of coral dinoflagellate symbionts highlights evolutionary adaptations to a symbiotic lifestyle.</title>
        <authorList>
            <person name="Aranda M."/>
            <person name="Li Y."/>
            <person name="Liew Y.J."/>
            <person name="Baumgarten S."/>
            <person name="Simakov O."/>
            <person name="Wilson M."/>
            <person name="Piel J."/>
            <person name="Ashoor H."/>
            <person name="Bougouffa S."/>
            <person name="Bajic V.B."/>
            <person name="Ryu T."/>
            <person name="Ravasi T."/>
            <person name="Bayer T."/>
            <person name="Micklem G."/>
            <person name="Kim H."/>
            <person name="Bhak J."/>
            <person name="Lajeunesse T.C."/>
            <person name="Voolstra C.R."/>
        </authorList>
    </citation>
    <scope>NUCLEOTIDE SEQUENCE [LARGE SCALE GENOMIC DNA]</scope>
    <source>
        <strain evidence="14 15">CCMP2467</strain>
    </source>
</reference>
<proteinExistence type="inferred from homology"/>
<dbReference type="InterPro" id="IPR036457">
    <property type="entry name" value="PPM-type-like_dom_sf"/>
</dbReference>
<protein>
    <submittedName>
        <fullName evidence="14">Bifunctional arginine demethylase and lysyl-hydroxylase JMJD6</fullName>
    </submittedName>
</protein>
<dbReference type="GO" id="GO:0005634">
    <property type="term" value="C:nucleus"/>
    <property type="evidence" value="ECO:0007669"/>
    <property type="project" value="UniProtKB-SubCell"/>
</dbReference>
<dbReference type="Proteomes" id="UP000186817">
    <property type="component" value="Unassembled WGS sequence"/>
</dbReference>
<evidence type="ECO:0000256" key="5">
    <source>
        <dbReference type="ARBA" id="ARBA00022964"/>
    </source>
</evidence>
<feature type="coiled-coil region" evidence="12">
    <location>
        <begin position="476"/>
        <end position="514"/>
    </location>
</feature>
<keyword evidence="12" id="KW-0175">Coiled coil</keyword>
<keyword evidence="6" id="KW-0560">Oxidoreductase</keyword>
<organism evidence="14 15">
    <name type="scientific">Symbiodinium microadriaticum</name>
    <name type="common">Dinoflagellate</name>
    <name type="synonym">Zooxanthella microadriatica</name>
    <dbReference type="NCBI Taxonomy" id="2951"/>
    <lineage>
        <taxon>Eukaryota</taxon>
        <taxon>Sar</taxon>
        <taxon>Alveolata</taxon>
        <taxon>Dinophyceae</taxon>
        <taxon>Suessiales</taxon>
        <taxon>Symbiodiniaceae</taxon>
        <taxon>Symbiodinium</taxon>
    </lineage>
</organism>
<dbReference type="GO" id="GO:0032259">
    <property type="term" value="P:methylation"/>
    <property type="evidence" value="ECO:0007669"/>
    <property type="project" value="UniProtKB-KW"/>
</dbReference>
<dbReference type="Gene3D" id="1.20.1280.270">
    <property type="match status" value="1"/>
</dbReference>
<comment type="cofactor">
    <cofactor evidence="1">
        <name>Fe(2+)</name>
        <dbReference type="ChEBI" id="CHEBI:29033"/>
    </cofactor>
</comment>
<evidence type="ECO:0000256" key="12">
    <source>
        <dbReference type="SAM" id="Coils"/>
    </source>
</evidence>
<evidence type="ECO:0000256" key="7">
    <source>
        <dbReference type="ARBA" id="ARBA00023004"/>
    </source>
</evidence>
<name>A0A1Q9CUD2_SYMMI</name>
<feature type="compositionally biased region" description="Low complexity" evidence="13">
    <location>
        <begin position="371"/>
        <end position="383"/>
    </location>
</feature>
<dbReference type="Gene3D" id="2.60.120.650">
    <property type="entry name" value="Cupin"/>
    <property type="match status" value="1"/>
</dbReference>
<evidence type="ECO:0000256" key="6">
    <source>
        <dbReference type="ARBA" id="ARBA00023002"/>
    </source>
</evidence>
<evidence type="ECO:0000313" key="14">
    <source>
        <dbReference type="EMBL" id="OLP86542.1"/>
    </source>
</evidence>
<dbReference type="Gene3D" id="3.60.40.10">
    <property type="entry name" value="PPM-type phosphatase domain"/>
    <property type="match status" value="1"/>
</dbReference>
<dbReference type="GO" id="GO:0033749">
    <property type="term" value="F:histone H4R3 demethylase activity"/>
    <property type="evidence" value="ECO:0007669"/>
    <property type="project" value="TreeGrafter"/>
</dbReference>
<dbReference type="InterPro" id="IPR041667">
    <property type="entry name" value="Cupin_8"/>
</dbReference>
<dbReference type="SMART" id="SM00332">
    <property type="entry name" value="PP2Cc"/>
    <property type="match status" value="1"/>
</dbReference>
<evidence type="ECO:0000256" key="2">
    <source>
        <dbReference type="ARBA" id="ARBA00004123"/>
    </source>
</evidence>
<dbReference type="GO" id="GO:0046872">
    <property type="term" value="F:metal ion binding"/>
    <property type="evidence" value="ECO:0007669"/>
    <property type="project" value="UniProtKB-KW"/>
</dbReference>
<dbReference type="PANTHER" id="PTHR12480">
    <property type="entry name" value="ARGININE DEMETHYLASE AND LYSYL-HYDROXYLASE JMJD"/>
    <property type="match status" value="1"/>
</dbReference>
<comment type="similarity">
    <text evidence="11">Belongs to the JMJD6 family.</text>
</comment>
<keyword evidence="3" id="KW-0479">Metal-binding</keyword>
<dbReference type="EMBL" id="LSRX01000911">
    <property type="protein sequence ID" value="OLP86542.1"/>
    <property type="molecule type" value="Genomic_DNA"/>
</dbReference>
<keyword evidence="4" id="KW-0156">Chromatin regulator</keyword>
<dbReference type="InterPro" id="IPR003347">
    <property type="entry name" value="JmjC_dom"/>
</dbReference>
<dbReference type="Pfam" id="PF00481">
    <property type="entry name" value="PP2C"/>
    <property type="match status" value="1"/>
</dbReference>
<evidence type="ECO:0000313" key="15">
    <source>
        <dbReference type="Proteomes" id="UP000186817"/>
    </source>
</evidence>
<dbReference type="Pfam" id="PF13621">
    <property type="entry name" value="Cupin_8"/>
    <property type="match status" value="1"/>
</dbReference>
<dbReference type="SUPFAM" id="SSF51197">
    <property type="entry name" value="Clavaminate synthase-like"/>
    <property type="match status" value="1"/>
</dbReference>
<comment type="subcellular location">
    <subcellularLocation>
        <location evidence="2">Nucleus</location>
    </subcellularLocation>
</comment>
<keyword evidence="15" id="KW-1185">Reference proteome</keyword>
<evidence type="ECO:0000256" key="13">
    <source>
        <dbReference type="SAM" id="MobiDB-lite"/>
    </source>
</evidence>
<dbReference type="CDD" id="cd00143">
    <property type="entry name" value="PP2Cc"/>
    <property type="match status" value="1"/>
</dbReference>
<dbReference type="GO" id="GO:0106140">
    <property type="term" value="F:P-TEFb complex binding"/>
    <property type="evidence" value="ECO:0007669"/>
    <property type="project" value="TreeGrafter"/>
</dbReference>
<accession>A0A1Q9CUD2</accession>
<gene>
    <name evidence="14" type="primary">jmjd6</name>
    <name evidence="14" type="ORF">AK812_SmicGene32326</name>
</gene>
<dbReference type="GO" id="GO:0005737">
    <property type="term" value="C:cytoplasm"/>
    <property type="evidence" value="ECO:0007669"/>
    <property type="project" value="TreeGrafter"/>
</dbReference>
<keyword evidence="8" id="KW-0805">Transcription regulation</keyword>
<dbReference type="SMART" id="SM00558">
    <property type="entry name" value="JmjC"/>
    <property type="match status" value="1"/>
</dbReference>